<dbReference type="Gene3D" id="2.60.120.330">
    <property type="entry name" value="B-lactam Antibiotic, Isopenicillin N Synthase, Chain"/>
    <property type="match status" value="1"/>
</dbReference>
<gene>
    <name evidence="1" type="ORF">AB675_9382</name>
</gene>
<sequence>MSGITASSLRRAASTLTKDAGDISSVFPSLSGKPQEPLPARFSDLKKRLIADKEDAVKASWHRLLKALRTEVDEIKQKGNSIIPSIDFSDIQSNNVSHTATSSIAHRGLAVIRNVVPRQEALDLKAQAQSYIAANQPNVRAFPADDPAVYELYWTPTQVRARAHPHMLSTQRFLSSLWHSSDPTSQISTTYPLTYADRFRIRRPGDAKFALGPHTDGGSVERWEDPEYSRVYTSILSGRWEEYDPFDARHRINATMDMYNGPGACSMFRLFQGWLSMSSTGPGEGTLKVCPLLRHATAYLILRPFFDLETNELNLDNSFPNSALGAGQEYDPITHPHLELESTMINVPKVEPGEFVAWHCDTIHAVDKEHRGVGDSSVLYIPACAITKSNLEFLKRQREAALRYSPPPDFPGAGGDGEKGFRGALEWDKEGDAEGKRAMGMGAKRWEVTEAMSEGERRVVEEGNRLLFA</sequence>
<dbReference type="VEuPathDB" id="FungiDB:AB675_9382"/>
<evidence type="ECO:0000313" key="1">
    <source>
        <dbReference type="EMBL" id="KPI41698.1"/>
    </source>
</evidence>
<dbReference type="PANTHER" id="PTHR30613:SF1">
    <property type="entry name" value="DUF1479 DOMAIN PROTEIN (AFU_ORTHOLOGUE AFUA_5G09280)"/>
    <property type="match status" value="1"/>
</dbReference>
<dbReference type="Proteomes" id="UP000038010">
    <property type="component" value="Unassembled WGS sequence"/>
</dbReference>
<accession>A0A0N0NNM1</accession>
<dbReference type="Pfam" id="PF07350">
    <property type="entry name" value="Gig2-like"/>
    <property type="match status" value="1"/>
</dbReference>
<reference evidence="1 2" key="1">
    <citation type="submission" date="2015-06" db="EMBL/GenBank/DDBJ databases">
        <title>Draft genome of the ant-associated black yeast Phialophora attae CBS 131958.</title>
        <authorList>
            <person name="Moreno L.F."/>
            <person name="Stielow B.J."/>
            <person name="de Hoog S."/>
            <person name="Vicente V.A."/>
            <person name="Weiss V.A."/>
            <person name="de Vries M."/>
            <person name="Cruz L.M."/>
            <person name="Souza E.M."/>
        </authorList>
    </citation>
    <scope>NUCLEOTIDE SEQUENCE [LARGE SCALE GENOMIC DNA]</scope>
    <source>
        <strain evidence="1 2">CBS 131958</strain>
    </source>
</reference>
<name>A0A0N0NNM1_9EURO</name>
<dbReference type="AlphaFoldDB" id="A0A0N0NNM1"/>
<dbReference type="PANTHER" id="PTHR30613">
    <property type="entry name" value="UNCHARACTERIZED PROTEIN YBIU-RELATED"/>
    <property type="match status" value="1"/>
</dbReference>
<evidence type="ECO:0000313" key="2">
    <source>
        <dbReference type="Proteomes" id="UP000038010"/>
    </source>
</evidence>
<dbReference type="InterPro" id="IPR010856">
    <property type="entry name" value="Gig2-like"/>
</dbReference>
<protein>
    <recommendedName>
        <fullName evidence="3">DUF1479 domain protein</fullName>
    </recommendedName>
</protein>
<dbReference type="GeneID" id="28741790"/>
<proteinExistence type="predicted"/>
<comment type="caution">
    <text evidence="1">The sequence shown here is derived from an EMBL/GenBank/DDBJ whole genome shotgun (WGS) entry which is preliminary data.</text>
</comment>
<evidence type="ECO:0008006" key="3">
    <source>
        <dbReference type="Google" id="ProtNLM"/>
    </source>
</evidence>
<dbReference type="STRING" id="1664694.A0A0N0NNM1"/>
<dbReference type="RefSeq" id="XP_018001661.1">
    <property type="nucleotide sequence ID" value="XM_018149910.1"/>
</dbReference>
<organism evidence="1 2">
    <name type="scientific">Cyphellophora attinorum</name>
    <dbReference type="NCBI Taxonomy" id="1664694"/>
    <lineage>
        <taxon>Eukaryota</taxon>
        <taxon>Fungi</taxon>
        <taxon>Dikarya</taxon>
        <taxon>Ascomycota</taxon>
        <taxon>Pezizomycotina</taxon>
        <taxon>Eurotiomycetes</taxon>
        <taxon>Chaetothyriomycetidae</taxon>
        <taxon>Chaetothyriales</taxon>
        <taxon>Cyphellophoraceae</taxon>
        <taxon>Cyphellophora</taxon>
    </lineage>
</organism>
<keyword evidence="2" id="KW-1185">Reference proteome</keyword>
<dbReference type="OrthoDB" id="8249012at2759"/>
<dbReference type="InterPro" id="IPR027443">
    <property type="entry name" value="IPNS-like_sf"/>
</dbReference>
<dbReference type="EMBL" id="LFJN01000009">
    <property type="protein sequence ID" value="KPI41698.1"/>
    <property type="molecule type" value="Genomic_DNA"/>
</dbReference>
<dbReference type="SUPFAM" id="SSF51197">
    <property type="entry name" value="Clavaminate synthase-like"/>
    <property type="match status" value="1"/>
</dbReference>